<evidence type="ECO:0000313" key="9">
    <source>
        <dbReference type="EMBL" id="RPF27063.1"/>
    </source>
</evidence>
<feature type="transmembrane region" description="Helical" evidence="8">
    <location>
        <begin position="57"/>
        <end position="81"/>
    </location>
</feature>
<keyword evidence="4 8" id="KW-0812">Transmembrane</keyword>
<dbReference type="InterPro" id="IPR026030">
    <property type="entry name" value="Pur-cyt_permease_Fcy2/21/22"/>
</dbReference>
<comment type="subcellular location">
    <subcellularLocation>
        <location evidence="1">Membrane</location>
        <topology evidence="1">Multi-pass membrane protein</topology>
    </subcellularLocation>
</comment>
<keyword evidence="5 8" id="KW-1133">Transmembrane helix</keyword>
<evidence type="ECO:0000256" key="4">
    <source>
        <dbReference type="ARBA" id="ARBA00022692"/>
    </source>
</evidence>
<evidence type="ECO:0000256" key="3">
    <source>
        <dbReference type="ARBA" id="ARBA00022448"/>
    </source>
</evidence>
<evidence type="ECO:0000313" key="10">
    <source>
        <dbReference type="Proteomes" id="UP000280726"/>
    </source>
</evidence>
<evidence type="ECO:0000256" key="2">
    <source>
        <dbReference type="ARBA" id="ARBA00008974"/>
    </source>
</evidence>
<feature type="transmembrane region" description="Helical" evidence="8">
    <location>
        <begin position="472"/>
        <end position="489"/>
    </location>
</feature>
<proteinExistence type="inferred from homology"/>
<evidence type="ECO:0000256" key="5">
    <source>
        <dbReference type="ARBA" id="ARBA00022989"/>
    </source>
</evidence>
<dbReference type="CDD" id="cd11484">
    <property type="entry name" value="SLC-NCS1sbd_CobB-like"/>
    <property type="match status" value="1"/>
</dbReference>
<feature type="transmembrane region" description="Helical" evidence="8">
    <location>
        <begin position="242"/>
        <end position="261"/>
    </location>
</feature>
<gene>
    <name evidence="9" type="ORF">EDD32_1524</name>
</gene>
<dbReference type="PANTHER" id="PTHR31806">
    <property type="entry name" value="PURINE-CYTOSINE PERMEASE FCY2-RELATED"/>
    <property type="match status" value="1"/>
</dbReference>
<feature type="transmembrane region" description="Helical" evidence="8">
    <location>
        <begin position="435"/>
        <end position="452"/>
    </location>
</feature>
<organism evidence="9 10">
    <name type="scientific">Georgenia muralis</name>
    <dbReference type="NCBI Taxonomy" id="154117"/>
    <lineage>
        <taxon>Bacteria</taxon>
        <taxon>Bacillati</taxon>
        <taxon>Actinomycetota</taxon>
        <taxon>Actinomycetes</taxon>
        <taxon>Micrococcales</taxon>
        <taxon>Bogoriellaceae</taxon>
        <taxon>Georgenia</taxon>
    </lineage>
</organism>
<comment type="similarity">
    <text evidence="2 7">Belongs to the purine-cytosine permease (2.A.39) family.</text>
</comment>
<feature type="transmembrane region" description="Helical" evidence="8">
    <location>
        <begin position="129"/>
        <end position="151"/>
    </location>
</feature>
<evidence type="ECO:0000256" key="8">
    <source>
        <dbReference type="SAM" id="Phobius"/>
    </source>
</evidence>
<reference evidence="9 10" key="1">
    <citation type="submission" date="2018-11" db="EMBL/GenBank/DDBJ databases">
        <title>Sequencing the genomes of 1000 actinobacteria strains.</title>
        <authorList>
            <person name="Klenk H.-P."/>
        </authorList>
    </citation>
    <scope>NUCLEOTIDE SEQUENCE [LARGE SCALE GENOMIC DNA]</scope>
    <source>
        <strain evidence="9 10">DSM 14418</strain>
    </source>
</reference>
<keyword evidence="6 7" id="KW-0472">Membrane</keyword>
<dbReference type="EMBL" id="RKRA01000001">
    <property type="protein sequence ID" value="RPF27063.1"/>
    <property type="molecule type" value="Genomic_DNA"/>
</dbReference>
<feature type="transmembrane region" description="Helical" evidence="8">
    <location>
        <begin position="171"/>
        <end position="191"/>
    </location>
</feature>
<keyword evidence="10" id="KW-1185">Reference proteome</keyword>
<dbReference type="AlphaFoldDB" id="A0A3N4Z3J8"/>
<dbReference type="InterPro" id="IPR001248">
    <property type="entry name" value="Pur-cyt_permease"/>
</dbReference>
<feature type="transmembrane region" description="Helical" evidence="8">
    <location>
        <begin position="281"/>
        <end position="302"/>
    </location>
</feature>
<evidence type="ECO:0000256" key="6">
    <source>
        <dbReference type="ARBA" id="ARBA00023136"/>
    </source>
</evidence>
<feature type="transmembrane region" description="Helical" evidence="8">
    <location>
        <begin position="388"/>
        <end position="410"/>
    </location>
</feature>
<protein>
    <submittedName>
        <fullName evidence="9">Toxin CptA</fullName>
    </submittedName>
</protein>
<dbReference type="PIRSF" id="PIRSF002744">
    <property type="entry name" value="Pur-cyt_permease"/>
    <property type="match status" value="1"/>
</dbReference>
<accession>A0A3N4Z3J8</accession>
<name>A0A3N4Z3J8_9MICO</name>
<feature type="transmembrane region" description="Helical" evidence="8">
    <location>
        <begin position="203"/>
        <end position="222"/>
    </location>
</feature>
<dbReference type="GO" id="GO:0005886">
    <property type="term" value="C:plasma membrane"/>
    <property type="evidence" value="ECO:0007669"/>
    <property type="project" value="TreeGrafter"/>
</dbReference>
<evidence type="ECO:0000256" key="1">
    <source>
        <dbReference type="ARBA" id="ARBA00004141"/>
    </source>
</evidence>
<feature type="transmembrane region" description="Helical" evidence="8">
    <location>
        <begin position="360"/>
        <end position="382"/>
    </location>
</feature>
<keyword evidence="3 7" id="KW-0813">Transport</keyword>
<dbReference type="GO" id="GO:0022857">
    <property type="term" value="F:transmembrane transporter activity"/>
    <property type="evidence" value="ECO:0007669"/>
    <property type="project" value="InterPro"/>
</dbReference>
<feature type="transmembrane region" description="Helical" evidence="8">
    <location>
        <begin position="87"/>
        <end position="108"/>
    </location>
</feature>
<sequence length="525" mass="56069">MLRRFSAAVSPDGLVARPVGESADPGDAQVDNVRRDVEETLHPIPEAQRTTRVGGQFWIWAGANIAPINWVLGALGINMGLGLWDTFAVLAVGNLMGMVVFGFFVLLGQRTGVTGMVLGRAVFGRRGNYVPAVIQAVVVIGWCAVNTWIVLDLVLALFGEIGLVDPSLDNYGWKFGVAAAVMLVQVTIALFGYRAIAAFERWTVPPTIAILIAMSIAAWFFMDIDWSYSGPPGGALAGWDRIGAMSTVMTAIGVGWGLTWLTYASDYSRFVSRAVPRRKLYLASAGGQILPVLWLGLLGATLATTNGSIDPGQLIVTNFGTLAIPVLLLVLHGPIATNILNIYTFTVTVQSLDLRIGRRALNIGVGAAAMGAVTVFVFSTNIAHSLDAWLSASVGWTSTWGSIVAVRYYLLDRRSTDFTHCFDPVGTSRLRDVDWRALTAFGVGLTSAWLFMQGMVPALQGPVSNALRGLDLSWLAAALSSGAVYYLLVRRDPSLRAPAAPVAVRPTVRTPAAGVPDAPHLAETS</sequence>
<evidence type="ECO:0000256" key="7">
    <source>
        <dbReference type="PIRNR" id="PIRNR002744"/>
    </source>
</evidence>
<dbReference type="Pfam" id="PF02133">
    <property type="entry name" value="Transp_cyt_pur"/>
    <property type="match status" value="1"/>
</dbReference>
<dbReference type="Proteomes" id="UP000280726">
    <property type="component" value="Unassembled WGS sequence"/>
</dbReference>
<comment type="caution">
    <text evidence="9">The sequence shown here is derived from an EMBL/GenBank/DDBJ whole genome shotgun (WGS) entry which is preliminary data.</text>
</comment>
<dbReference type="PANTHER" id="PTHR31806:SF1">
    <property type="entry name" value="PURINE-CYTOSINE PERMEASE FCY2-RELATED"/>
    <property type="match status" value="1"/>
</dbReference>
<dbReference type="Gene3D" id="1.10.4160.10">
    <property type="entry name" value="Hydantoin permease"/>
    <property type="match status" value="1"/>
</dbReference>
<feature type="transmembrane region" description="Helical" evidence="8">
    <location>
        <begin position="322"/>
        <end position="348"/>
    </location>
</feature>